<protein>
    <submittedName>
        <fullName evidence="1">Uncharacterized protein</fullName>
    </submittedName>
</protein>
<dbReference type="EMBL" id="HBJA01110989">
    <property type="protein sequence ID" value="CAE0827023.1"/>
    <property type="molecule type" value="Transcribed_RNA"/>
</dbReference>
<reference evidence="1" key="1">
    <citation type="submission" date="2021-01" db="EMBL/GenBank/DDBJ databases">
        <authorList>
            <person name="Corre E."/>
            <person name="Pelletier E."/>
            <person name="Niang G."/>
            <person name="Scheremetjew M."/>
            <person name="Finn R."/>
            <person name="Kale V."/>
            <person name="Holt S."/>
            <person name="Cochrane G."/>
            <person name="Meng A."/>
            <person name="Brown T."/>
            <person name="Cohen L."/>
        </authorList>
    </citation>
    <scope>NUCLEOTIDE SEQUENCE</scope>
    <source>
        <strain evidence="1">CCMP1594</strain>
    </source>
</reference>
<sequence length="140" mass="16160">MPRGGKFGLQIAVMEMNTLRQLGIIQTADCRVAREVLREPYTHPFSTYMRTHLLTFSLCQVFEQHKIKSFQPPLGFFCFMIYHFFDGAWDSLWLCLCVGVPVGVRQDLKVVRIFMRYATICGNDSARVCARAWGTEKRDA</sequence>
<organism evidence="1">
    <name type="scientific">Eutreptiella gymnastica</name>
    <dbReference type="NCBI Taxonomy" id="73025"/>
    <lineage>
        <taxon>Eukaryota</taxon>
        <taxon>Discoba</taxon>
        <taxon>Euglenozoa</taxon>
        <taxon>Euglenida</taxon>
        <taxon>Spirocuta</taxon>
        <taxon>Euglenophyceae</taxon>
        <taxon>Eutreptiales</taxon>
        <taxon>Eutreptiaceae</taxon>
        <taxon>Eutreptiella</taxon>
    </lineage>
</organism>
<evidence type="ECO:0000313" key="1">
    <source>
        <dbReference type="EMBL" id="CAE0827023.1"/>
    </source>
</evidence>
<dbReference type="AlphaFoldDB" id="A0A7S4G6X0"/>
<proteinExistence type="predicted"/>
<accession>A0A7S4G6X0</accession>
<gene>
    <name evidence="1" type="ORF">EGYM00163_LOCUS38284</name>
</gene>
<name>A0A7S4G6X0_9EUGL</name>